<gene>
    <name evidence="11" type="ORF">CR513_49195</name>
</gene>
<dbReference type="InterPro" id="IPR043502">
    <property type="entry name" value="DNA/RNA_pol_sf"/>
</dbReference>
<dbReference type="GO" id="GO:0006508">
    <property type="term" value="P:proteolysis"/>
    <property type="evidence" value="ECO:0007669"/>
    <property type="project" value="UniProtKB-KW"/>
</dbReference>
<dbReference type="PANTHER" id="PTHR33064:SF37">
    <property type="entry name" value="RIBONUCLEASE H"/>
    <property type="match status" value="1"/>
</dbReference>
<dbReference type="SUPFAM" id="SSF56672">
    <property type="entry name" value="DNA/RNA polymerases"/>
    <property type="match status" value="1"/>
</dbReference>
<accession>A0A371EZP0</accession>
<keyword evidence="1" id="KW-0645">Protease</keyword>
<evidence type="ECO:0000256" key="7">
    <source>
        <dbReference type="ARBA" id="ARBA00022801"/>
    </source>
</evidence>
<dbReference type="InterPro" id="IPR043128">
    <property type="entry name" value="Rev_trsase/Diguanyl_cyclase"/>
</dbReference>
<keyword evidence="7" id="KW-0378">Hydrolase</keyword>
<evidence type="ECO:0000256" key="2">
    <source>
        <dbReference type="ARBA" id="ARBA00022679"/>
    </source>
</evidence>
<evidence type="ECO:0000256" key="1">
    <source>
        <dbReference type="ARBA" id="ARBA00022670"/>
    </source>
</evidence>
<evidence type="ECO:0000259" key="10">
    <source>
        <dbReference type="Pfam" id="PF17917"/>
    </source>
</evidence>
<dbReference type="GO" id="GO:0003964">
    <property type="term" value="F:RNA-directed DNA polymerase activity"/>
    <property type="evidence" value="ECO:0007669"/>
    <property type="project" value="UniProtKB-KW"/>
</dbReference>
<dbReference type="Pfam" id="PF17917">
    <property type="entry name" value="RT_RNaseH"/>
    <property type="match status" value="1"/>
</dbReference>
<dbReference type="Proteomes" id="UP000257109">
    <property type="component" value="Unassembled WGS sequence"/>
</dbReference>
<feature type="transmembrane region" description="Helical" evidence="9">
    <location>
        <begin position="6"/>
        <end position="26"/>
    </location>
</feature>
<evidence type="ECO:0000256" key="6">
    <source>
        <dbReference type="ARBA" id="ARBA00022759"/>
    </source>
</evidence>
<feature type="transmembrane region" description="Helical" evidence="9">
    <location>
        <begin position="121"/>
        <end position="141"/>
    </location>
</feature>
<evidence type="ECO:0000256" key="3">
    <source>
        <dbReference type="ARBA" id="ARBA00022695"/>
    </source>
</evidence>
<dbReference type="AlphaFoldDB" id="A0A371EZP0"/>
<dbReference type="OrthoDB" id="1928132at2759"/>
<proteinExistence type="predicted"/>
<feature type="domain" description="Reverse transcriptase RNase H-like" evidence="10">
    <location>
        <begin position="147"/>
        <end position="184"/>
    </location>
</feature>
<evidence type="ECO:0000256" key="5">
    <source>
        <dbReference type="ARBA" id="ARBA00022750"/>
    </source>
</evidence>
<keyword evidence="8" id="KW-0695">RNA-directed DNA polymerase</keyword>
<keyword evidence="6" id="KW-0255">Endonuclease</keyword>
<dbReference type="GO" id="GO:0004519">
    <property type="term" value="F:endonuclease activity"/>
    <property type="evidence" value="ECO:0007669"/>
    <property type="project" value="UniProtKB-KW"/>
</dbReference>
<protein>
    <submittedName>
        <fullName evidence="11">Mitochondrial protein</fullName>
    </submittedName>
</protein>
<comment type="caution">
    <text evidence="11">The sequence shown here is derived from an EMBL/GenBank/DDBJ whole genome shotgun (WGS) entry which is preliminary data.</text>
</comment>
<keyword evidence="9" id="KW-0812">Transmembrane</keyword>
<evidence type="ECO:0000313" key="11">
    <source>
        <dbReference type="EMBL" id="RDX71454.1"/>
    </source>
</evidence>
<dbReference type="InterPro" id="IPR041373">
    <property type="entry name" value="RT_RNaseH"/>
</dbReference>
<evidence type="ECO:0000256" key="9">
    <source>
        <dbReference type="SAM" id="Phobius"/>
    </source>
</evidence>
<name>A0A371EZP0_MUCPR</name>
<reference evidence="11" key="1">
    <citation type="submission" date="2018-05" db="EMBL/GenBank/DDBJ databases">
        <title>Draft genome of Mucuna pruriens seed.</title>
        <authorList>
            <person name="Nnadi N.E."/>
            <person name="Vos R."/>
            <person name="Hasami M.H."/>
            <person name="Devisetty U.K."/>
            <person name="Aguiy J.C."/>
        </authorList>
    </citation>
    <scope>NUCLEOTIDE SEQUENCE [LARGE SCALE GENOMIC DNA]</scope>
    <source>
        <strain evidence="11">JCA_2017</strain>
    </source>
</reference>
<dbReference type="Gene3D" id="3.30.70.270">
    <property type="match status" value="1"/>
</dbReference>
<keyword evidence="3" id="KW-0548">Nucleotidyltransferase</keyword>
<keyword evidence="9" id="KW-1133">Transmembrane helix</keyword>
<keyword evidence="9" id="KW-0472">Membrane</keyword>
<keyword evidence="5" id="KW-0064">Aspartyl protease</keyword>
<feature type="transmembrane region" description="Helical" evidence="9">
    <location>
        <begin position="153"/>
        <end position="174"/>
    </location>
</feature>
<keyword evidence="2" id="KW-0808">Transferase</keyword>
<sequence>MASFAFQSSLIVGVPTILLSLFRFACHTDLVLSCRNNRLWHFLDMPIASLDAYLHAFGFGSEFSPNVFFCQESIDYIGHIVSSRGVQAYPNKVEAMVRWPLPINVKQLRSFLGLTGYYRRFISGYASMISLLKLMLLMLALKLQASSVYIKELYAITEAVLKWCQILLGHFFVIRTDHSTIKELL</sequence>
<keyword evidence="12" id="KW-1185">Reference proteome</keyword>
<dbReference type="PANTHER" id="PTHR33064">
    <property type="entry name" value="POL PROTEIN"/>
    <property type="match status" value="1"/>
</dbReference>
<dbReference type="EMBL" id="QJKJ01011328">
    <property type="protein sequence ID" value="RDX71454.1"/>
    <property type="molecule type" value="Genomic_DNA"/>
</dbReference>
<feature type="non-terminal residue" evidence="11">
    <location>
        <position position="1"/>
    </location>
</feature>
<evidence type="ECO:0000313" key="12">
    <source>
        <dbReference type="Proteomes" id="UP000257109"/>
    </source>
</evidence>
<evidence type="ECO:0000256" key="8">
    <source>
        <dbReference type="ARBA" id="ARBA00022918"/>
    </source>
</evidence>
<keyword evidence="4" id="KW-0540">Nuclease</keyword>
<organism evidence="11 12">
    <name type="scientific">Mucuna pruriens</name>
    <name type="common">Velvet bean</name>
    <name type="synonym">Dolichos pruriens</name>
    <dbReference type="NCBI Taxonomy" id="157652"/>
    <lineage>
        <taxon>Eukaryota</taxon>
        <taxon>Viridiplantae</taxon>
        <taxon>Streptophyta</taxon>
        <taxon>Embryophyta</taxon>
        <taxon>Tracheophyta</taxon>
        <taxon>Spermatophyta</taxon>
        <taxon>Magnoliopsida</taxon>
        <taxon>eudicotyledons</taxon>
        <taxon>Gunneridae</taxon>
        <taxon>Pentapetalae</taxon>
        <taxon>rosids</taxon>
        <taxon>fabids</taxon>
        <taxon>Fabales</taxon>
        <taxon>Fabaceae</taxon>
        <taxon>Papilionoideae</taxon>
        <taxon>50 kb inversion clade</taxon>
        <taxon>NPAAA clade</taxon>
        <taxon>indigoferoid/millettioid clade</taxon>
        <taxon>Phaseoleae</taxon>
        <taxon>Mucuna</taxon>
    </lineage>
</organism>
<dbReference type="STRING" id="157652.A0A371EZP0"/>
<evidence type="ECO:0000256" key="4">
    <source>
        <dbReference type="ARBA" id="ARBA00022722"/>
    </source>
</evidence>
<dbReference type="InterPro" id="IPR051320">
    <property type="entry name" value="Viral_Replic_Matur_Polypro"/>
</dbReference>
<dbReference type="GO" id="GO:0004190">
    <property type="term" value="F:aspartic-type endopeptidase activity"/>
    <property type="evidence" value="ECO:0007669"/>
    <property type="project" value="UniProtKB-KW"/>
</dbReference>